<dbReference type="InterPro" id="IPR036873">
    <property type="entry name" value="Rhodanese-like_dom_sf"/>
</dbReference>
<dbReference type="InterPro" id="IPR051682">
    <property type="entry name" value="Mito_Persulfide_Diox"/>
</dbReference>
<gene>
    <name evidence="3" type="ORF">L1994_04905</name>
</gene>
<protein>
    <submittedName>
        <fullName evidence="3">MBL fold metallo-hydrolase</fullName>
    </submittedName>
</protein>
<dbReference type="InterPro" id="IPR001763">
    <property type="entry name" value="Rhodanese-like_dom"/>
</dbReference>
<dbReference type="PANTHER" id="PTHR43084:SF1">
    <property type="entry name" value="PERSULFIDE DIOXYGENASE ETHE1, MITOCHONDRIAL"/>
    <property type="match status" value="1"/>
</dbReference>
<keyword evidence="4" id="KW-1185">Reference proteome</keyword>
<reference evidence="3" key="1">
    <citation type="submission" date="2022-01" db="EMBL/GenBank/DDBJ databases">
        <title>Complete genome of Methanomicrobium antiquum DSM 21220.</title>
        <authorList>
            <person name="Chen S.-C."/>
            <person name="You Y.-T."/>
            <person name="Zhou Y.-Z."/>
            <person name="Lai M.-C."/>
        </authorList>
    </citation>
    <scope>NUCLEOTIDE SEQUENCE</scope>
    <source>
        <strain evidence="3">DSM 21220</strain>
    </source>
</reference>
<dbReference type="SMART" id="SM00450">
    <property type="entry name" value="RHOD"/>
    <property type="match status" value="2"/>
</dbReference>
<dbReference type="KEGG" id="manq:L1994_04905"/>
<dbReference type="Proteomes" id="UP001218895">
    <property type="component" value="Chromosome"/>
</dbReference>
<dbReference type="GO" id="GO:0070813">
    <property type="term" value="P:hydrogen sulfide metabolic process"/>
    <property type="evidence" value="ECO:0007669"/>
    <property type="project" value="TreeGrafter"/>
</dbReference>
<dbReference type="PROSITE" id="PS50206">
    <property type="entry name" value="RHODANESE_3"/>
    <property type="match status" value="2"/>
</dbReference>
<proteinExistence type="predicted"/>
<dbReference type="GO" id="GO:0050313">
    <property type="term" value="F:sulfur dioxygenase activity"/>
    <property type="evidence" value="ECO:0007669"/>
    <property type="project" value="InterPro"/>
</dbReference>
<dbReference type="RefSeq" id="WP_278100568.1">
    <property type="nucleotide sequence ID" value="NZ_CP091092.1"/>
</dbReference>
<dbReference type="EMBL" id="CP091092">
    <property type="protein sequence ID" value="WFN37728.1"/>
    <property type="molecule type" value="Genomic_DNA"/>
</dbReference>
<evidence type="ECO:0000313" key="4">
    <source>
        <dbReference type="Proteomes" id="UP001218895"/>
    </source>
</evidence>
<evidence type="ECO:0000259" key="2">
    <source>
        <dbReference type="PROSITE" id="PS50206"/>
    </source>
</evidence>
<dbReference type="AlphaFoldDB" id="A0AAF0FNW8"/>
<dbReference type="PANTHER" id="PTHR43084">
    <property type="entry name" value="PERSULFIDE DIOXYGENASE ETHE1"/>
    <property type="match status" value="1"/>
</dbReference>
<dbReference type="Pfam" id="PF00753">
    <property type="entry name" value="Lactamase_B"/>
    <property type="match status" value="1"/>
</dbReference>
<dbReference type="CDD" id="cd00158">
    <property type="entry name" value="RHOD"/>
    <property type="match status" value="1"/>
</dbReference>
<dbReference type="SMART" id="SM00849">
    <property type="entry name" value="Lactamase_B"/>
    <property type="match status" value="1"/>
</dbReference>
<dbReference type="CDD" id="cd07724">
    <property type="entry name" value="POD-like_MBL-fold"/>
    <property type="match status" value="1"/>
</dbReference>
<dbReference type="GO" id="GO:0046872">
    <property type="term" value="F:metal ion binding"/>
    <property type="evidence" value="ECO:0007669"/>
    <property type="project" value="UniProtKB-KW"/>
</dbReference>
<evidence type="ECO:0000256" key="1">
    <source>
        <dbReference type="ARBA" id="ARBA00022723"/>
    </source>
</evidence>
<dbReference type="GO" id="GO:0006749">
    <property type="term" value="P:glutathione metabolic process"/>
    <property type="evidence" value="ECO:0007669"/>
    <property type="project" value="InterPro"/>
</dbReference>
<dbReference type="FunFam" id="3.60.15.10:FF:000030">
    <property type="entry name" value="Metallo-beta-lactamase family protein"/>
    <property type="match status" value="1"/>
</dbReference>
<dbReference type="Gene3D" id="3.40.250.10">
    <property type="entry name" value="Rhodanese-like domain"/>
    <property type="match status" value="2"/>
</dbReference>
<dbReference type="FunFam" id="3.40.250.10:FF:000049">
    <property type="entry name" value="Phage shock protein E"/>
    <property type="match status" value="1"/>
</dbReference>
<dbReference type="SUPFAM" id="SSF52821">
    <property type="entry name" value="Rhodanese/Cell cycle control phosphatase"/>
    <property type="match status" value="2"/>
</dbReference>
<keyword evidence="1" id="KW-0479">Metal-binding</keyword>
<dbReference type="Pfam" id="PF00581">
    <property type="entry name" value="Rhodanese"/>
    <property type="match status" value="2"/>
</dbReference>
<dbReference type="InterPro" id="IPR036866">
    <property type="entry name" value="RibonucZ/Hydroxyglut_hydro"/>
</dbReference>
<dbReference type="SUPFAM" id="SSF56281">
    <property type="entry name" value="Metallo-hydrolase/oxidoreductase"/>
    <property type="match status" value="1"/>
</dbReference>
<dbReference type="Gene3D" id="3.60.15.10">
    <property type="entry name" value="Ribonuclease Z/Hydroxyacylglutathione hydrolase-like"/>
    <property type="match status" value="1"/>
</dbReference>
<organism evidence="3 4">
    <name type="scientific">Methanomicrobium antiquum</name>
    <dbReference type="NCBI Taxonomy" id="487686"/>
    <lineage>
        <taxon>Archaea</taxon>
        <taxon>Methanobacteriati</taxon>
        <taxon>Methanobacteriota</taxon>
        <taxon>Stenosarchaea group</taxon>
        <taxon>Methanomicrobia</taxon>
        <taxon>Methanomicrobiales</taxon>
        <taxon>Methanomicrobiaceae</taxon>
        <taxon>Methanomicrobium</taxon>
    </lineage>
</organism>
<evidence type="ECO:0000313" key="3">
    <source>
        <dbReference type="EMBL" id="WFN37728.1"/>
    </source>
</evidence>
<accession>A0AAF0FNW8</accession>
<sequence length="456" mass="50349">MLLKQFFIDKIAHSSYLIGGNQTCAIVDPSRDIDWYLEAAEEEGLRITHIIETHLHADFVSGHLDLADATGAEIYAPKAGNCTFKHVAVEQGDEFIIEDMKFHVLETPGHTPDCLVYAVSDLSRGEEPVLAFTGDTLFVNDVGRPDLFPGRAKELAEKLYHNLHDKVMKLPDSCFVLPAHGAGSLCGKAMGSMRFSTIGYEKQHNPALLIKDINEFVKSLTEDMPPAPDHFARCSDINRKGPVLVKTLSSPKPMSPKDFREKSQEGNTIIVSLRDYATFGGQHIPGSYHIDVSGNFSTFAGWILPPDKDILLVTNDPKKADKATVMLRRVGLDRAFGYLRGGTHAWVMSGYETEHIYQLSPAEVHEKITKEGYTLLDVRSKDEFDAGHVKGAINILGMDLRTEYTKLESEKPVIAMCGSGHRSSIACSILKQKGFKYVYNAAGGITGYRNAGFLKS</sequence>
<dbReference type="InterPro" id="IPR044528">
    <property type="entry name" value="POD-like_MBL-fold"/>
</dbReference>
<name>A0AAF0FNW8_9EURY</name>
<feature type="domain" description="Rhodanese" evidence="2">
    <location>
        <begin position="264"/>
        <end position="355"/>
    </location>
</feature>
<dbReference type="InterPro" id="IPR001279">
    <property type="entry name" value="Metallo-B-lactamas"/>
</dbReference>
<feature type="domain" description="Rhodanese" evidence="2">
    <location>
        <begin position="369"/>
        <end position="456"/>
    </location>
</feature>
<dbReference type="GeneID" id="79949713"/>